<comment type="similarity">
    <text evidence="2">Belongs to the ribonuclease III family.</text>
</comment>
<dbReference type="SUPFAM" id="SSF69065">
    <property type="entry name" value="RNase III domain-like"/>
    <property type="match status" value="1"/>
</dbReference>
<comment type="subcellular location">
    <subcellularLocation>
        <location evidence="9">Cytoplasm</location>
    </subcellularLocation>
</comment>
<keyword evidence="9" id="KW-0479">Metal-binding</keyword>
<comment type="cofactor">
    <cofactor evidence="9">
        <name>Mg(2+)</name>
        <dbReference type="ChEBI" id="CHEBI:18420"/>
    </cofactor>
</comment>
<dbReference type="SMART" id="SM00358">
    <property type="entry name" value="DSRM"/>
    <property type="match status" value="1"/>
</dbReference>
<proteinExistence type="inferred from homology"/>
<keyword evidence="4 9" id="KW-0507">mRNA processing</keyword>
<gene>
    <name evidence="9" type="primary">rnc</name>
    <name evidence="12" type="ORF">DFR50_13653</name>
</gene>
<dbReference type="PROSITE" id="PS50137">
    <property type="entry name" value="DS_RBD"/>
    <property type="match status" value="1"/>
</dbReference>
<evidence type="ECO:0000256" key="9">
    <source>
        <dbReference type="HAMAP-Rule" id="MF_00104"/>
    </source>
</evidence>
<keyword evidence="9" id="KW-0819">tRNA processing</keyword>
<dbReference type="GO" id="GO:0010468">
    <property type="term" value="P:regulation of gene expression"/>
    <property type="evidence" value="ECO:0007669"/>
    <property type="project" value="TreeGrafter"/>
</dbReference>
<keyword evidence="6 9" id="KW-0255">Endonuclease</keyword>
<dbReference type="NCBIfam" id="TIGR02191">
    <property type="entry name" value="RNaseIII"/>
    <property type="match status" value="1"/>
</dbReference>
<feature type="binding site" evidence="9">
    <location>
        <position position="120"/>
    </location>
    <ligand>
        <name>Mg(2+)</name>
        <dbReference type="ChEBI" id="CHEBI:18420"/>
    </ligand>
</feature>
<evidence type="ECO:0000256" key="6">
    <source>
        <dbReference type="ARBA" id="ARBA00022759"/>
    </source>
</evidence>
<dbReference type="Pfam" id="PF00035">
    <property type="entry name" value="dsrm"/>
    <property type="match status" value="1"/>
</dbReference>
<comment type="caution">
    <text evidence="12">The sequence shown here is derived from an EMBL/GenBank/DDBJ whole genome shotgun (WGS) entry which is preliminary data.</text>
</comment>
<dbReference type="GO" id="GO:0019843">
    <property type="term" value="F:rRNA binding"/>
    <property type="evidence" value="ECO:0007669"/>
    <property type="project" value="UniProtKB-KW"/>
</dbReference>
<feature type="domain" description="RNase III" evidence="11">
    <location>
        <begin position="9"/>
        <end position="134"/>
    </location>
</feature>
<evidence type="ECO:0000313" key="13">
    <source>
        <dbReference type="Proteomes" id="UP000253529"/>
    </source>
</evidence>
<evidence type="ECO:0000256" key="1">
    <source>
        <dbReference type="ARBA" id="ARBA00000109"/>
    </source>
</evidence>
<evidence type="ECO:0000259" key="10">
    <source>
        <dbReference type="PROSITE" id="PS50137"/>
    </source>
</evidence>
<sequence length="229" mass="24652">MTKRAKVERADLEARLGYRFLDPDLATLALTHLSAQAAGGRSYQRLEFLGDRVLGVVVADRLYRSFPSASEGELSMRLAKLVRRETCAAIAAEWDVGPHALLGVGEARGGGRKKAAILSDLCESLIGAVFVDGGFEAARDLIERAWGERLTADAEPARDAKTALQEWAQGRALAAPRYEEAARSGPAHAPLFVMRVAVSGYEPETGEASSKRAAEQAAAQAFLDRWSTP</sequence>
<dbReference type="GO" id="GO:0003725">
    <property type="term" value="F:double-stranded RNA binding"/>
    <property type="evidence" value="ECO:0007669"/>
    <property type="project" value="TreeGrafter"/>
</dbReference>
<reference evidence="12 13" key="1">
    <citation type="submission" date="2018-06" db="EMBL/GenBank/DDBJ databases">
        <title>Genomic Encyclopedia of Type Strains, Phase IV (KMG-IV): sequencing the most valuable type-strain genomes for metagenomic binning, comparative biology and taxonomic classification.</title>
        <authorList>
            <person name="Goeker M."/>
        </authorList>
    </citation>
    <scope>NUCLEOTIDE SEQUENCE [LARGE SCALE GENOMIC DNA]</scope>
    <source>
        <strain evidence="12 13">DSM 24875</strain>
    </source>
</reference>
<keyword evidence="8 9" id="KW-0694">RNA-binding</keyword>
<comment type="catalytic activity">
    <reaction evidence="1 9">
        <text>Endonucleolytic cleavage to 5'-phosphomonoester.</text>
        <dbReference type="EC" id="3.1.26.3"/>
    </reaction>
</comment>
<dbReference type="InterPro" id="IPR011907">
    <property type="entry name" value="RNase_III"/>
</dbReference>
<dbReference type="CDD" id="cd00593">
    <property type="entry name" value="RIBOc"/>
    <property type="match status" value="1"/>
</dbReference>
<accession>A0A366ERV9</accession>
<evidence type="ECO:0000256" key="3">
    <source>
        <dbReference type="ARBA" id="ARBA00022552"/>
    </source>
</evidence>
<dbReference type="RefSeq" id="WP_113891972.1">
    <property type="nucleotide sequence ID" value="NZ_QNRK01000036.1"/>
</dbReference>
<dbReference type="Gene3D" id="1.10.1520.10">
    <property type="entry name" value="Ribonuclease III domain"/>
    <property type="match status" value="1"/>
</dbReference>
<feature type="domain" description="DRBM" evidence="10">
    <location>
        <begin position="159"/>
        <end position="228"/>
    </location>
</feature>
<dbReference type="CDD" id="cd10845">
    <property type="entry name" value="DSRM_RNAse_III_family"/>
    <property type="match status" value="1"/>
</dbReference>
<feature type="active site" evidence="9">
    <location>
        <position position="51"/>
    </location>
</feature>
<dbReference type="PROSITE" id="PS00517">
    <property type="entry name" value="RNASE_3_1"/>
    <property type="match status" value="1"/>
</dbReference>
<dbReference type="Pfam" id="PF14622">
    <property type="entry name" value="Ribonucleas_3_3"/>
    <property type="match status" value="1"/>
</dbReference>
<keyword evidence="7 9" id="KW-0378">Hydrolase</keyword>
<protein>
    <recommendedName>
        <fullName evidence="9">Ribonuclease 3</fullName>
        <ecNumber evidence="9">3.1.26.3</ecNumber>
    </recommendedName>
    <alternativeName>
        <fullName evidence="9">Ribonuclease III</fullName>
        <shortName evidence="9">RNase III</shortName>
    </alternativeName>
</protein>
<dbReference type="Proteomes" id="UP000253529">
    <property type="component" value="Unassembled WGS sequence"/>
</dbReference>
<dbReference type="PANTHER" id="PTHR11207">
    <property type="entry name" value="RIBONUCLEASE III"/>
    <property type="match status" value="1"/>
</dbReference>
<dbReference type="InterPro" id="IPR014720">
    <property type="entry name" value="dsRBD_dom"/>
</dbReference>
<dbReference type="PANTHER" id="PTHR11207:SF0">
    <property type="entry name" value="RIBONUCLEASE 3"/>
    <property type="match status" value="1"/>
</dbReference>
<evidence type="ECO:0000256" key="7">
    <source>
        <dbReference type="ARBA" id="ARBA00022801"/>
    </source>
</evidence>
<dbReference type="FunFam" id="1.10.1520.10:FF:000001">
    <property type="entry name" value="Ribonuclease 3"/>
    <property type="match status" value="1"/>
</dbReference>
<dbReference type="EC" id="3.1.26.3" evidence="9"/>
<evidence type="ECO:0000313" key="12">
    <source>
        <dbReference type="EMBL" id="RBP05162.1"/>
    </source>
</evidence>
<keyword evidence="9" id="KW-0963">Cytoplasm</keyword>
<name>A0A366ERV9_9HYPH</name>
<dbReference type="Gene3D" id="3.30.160.20">
    <property type="match status" value="1"/>
</dbReference>
<feature type="binding site" evidence="9">
    <location>
        <position position="47"/>
    </location>
    <ligand>
        <name>Mg(2+)</name>
        <dbReference type="ChEBI" id="CHEBI:18420"/>
    </ligand>
</feature>
<dbReference type="InterPro" id="IPR000999">
    <property type="entry name" value="RNase_III_dom"/>
</dbReference>
<dbReference type="GO" id="GO:0005737">
    <property type="term" value="C:cytoplasm"/>
    <property type="evidence" value="ECO:0007669"/>
    <property type="project" value="UniProtKB-SubCell"/>
</dbReference>
<comment type="subunit">
    <text evidence="9">Homodimer.</text>
</comment>
<dbReference type="PROSITE" id="PS50142">
    <property type="entry name" value="RNASE_3_2"/>
    <property type="match status" value="1"/>
</dbReference>
<dbReference type="GO" id="GO:0006364">
    <property type="term" value="P:rRNA processing"/>
    <property type="evidence" value="ECO:0007669"/>
    <property type="project" value="UniProtKB-UniRule"/>
</dbReference>
<dbReference type="GO" id="GO:0004525">
    <property type="term" value="F:ribonuclease III activity"/>
    <property type="evidence" value="ECO:0007669"/>
    <property type="project" value="UniProtKB-UniRule"/>
</dbReference>
<keyword evidence="3 9" id="KW-0698">rRNA processing</keyword>
<keyword evidence="9" id="KW-0699">rRNA-binding</keyword>
<dbReference type="OrthoDB" id="9805026at2"/>
<dbReference type="EMBL" id="QNRK01000036">
    <property type="protein sequence ID" value="RBP05162.1"/>
    <property type="molecule type" value="Genomic_DNA"/>
</dbReference>
<dbReference type="SUPFAM" id="SSF54768">
    <property type="entry name" value="dsRNA-binding domain-like"/>
    <property type="match status" value="1"/>
</dbReference>
<evidence type="ECO:0000256" key="2">
    <source>
        <dbReference type="ARBA" id="ARBA00010183"/>
    </source>
</evidence>
<dbReference type="GO" id="GO:0006397">
    <property type="term" value="P:mRNA processing"/>
    <property type="evidence" value="ECO:0007669"/>
    <property type="project" value="UniProtKB-UniRule"/>
</dbReference>
<feature type="active site" evidence="9">
    <location>
        <position position="123"/>
    </location>
</feature>
<evidence type="ECO:0000256" key="5">
    <source>
        <dbReference type="ARBA" id="ARBA00022722"/>
    </source>
</evidence>
<evidence type="ECO:0000256" key="8">
    <source>
        <dbReference type="ARBA" id="ARBA00022884"/>
    </source>
</evidence>
<organism evidence="12 13">
    <name type="scientific">Roseiarcus fermentans</name>
    <dbReference type="NCBI Taxonomy" id="1473586"/>
    <lineage>
        <taxon>Bacteria</taxon>
        <taxon>Pseudomonadati</taxon>
        <taxon>Pseudomonadota</taxon>
        <taxon>Alphaproteobacteria</taxon>
        <taxon>Hyphomicrobiales</taxon>
        <taxon>Roseiarcaceae</taxon>
        <taxon>Roseiarcus</taxon>
    </lineage>
</organism>
<evidence type="ECO:0000256" key="4">
    <source>
        <dbReference type="ARBA" id="ARBA00022664"/>
    </source>
</evidence>
<evidence type="ECO:0000259" key="11">
    <source>
        <dbReference type="PROSITE" id="PS50142"/>
    </source>
</evidence>
<dbReference type="GO" id="GO:0046872">
    <property type="term" value="F:metal ion binding"/>
    <property type="evidence" value="ECO:0007669"/>
    <property type="project" value="UniProtKB-KW"/>
</dbReference>
<keyword evidence="13" id="KW-1185">Reference proteome</keyword>
<dbReference type="InterPro" id="IPR036389">
    <property type="entry name" value="RNase_III_sf"/>
</dbReference>
<keyword evidence="9" id="KW-0460">Magnesium</keyword>
<dbReference type="AlphaFoldDB" id="A0A366ERV9"/>
<keyword evidence="5 9" id="KW-0540">Nuclease</keyword>
<dbReference type="HAMAP" id="MF_00104">
    <property type="entry name" value="RNase_III"/>
    <property type="match status" value="1"/>
</dbReference>
<comment type="function">
    <text evidence="9">Digests double-stranded RNA. Involved in the processing of primary rRNA transcript to yield the immediate precursors to the large and small rRNAs (23S and 16S). Processes some mRNAs, and tRNAs when they are encoded in the rRNA operon. Processes pre-crRNA and tracrRNA of type II CRISPR loci if present in the organism.</text>
</comment>
<feature type="binding site" evidence="9">
    <location>
        <position position="123"/>
    </location>
    <ligand>
        <name>Mg(2+)</name>
        <dbReference type="ChEBI" id="CHEBI:18420"/>
    </ligand>
</feature>
<dbReference type="SMART" id="SM00535">
    <property type="entry name" value="RIBOc"/>
    <property type="match status" value="1"/>
</dbReference>
<dbReference type="GO" id="GO:0008033">
    <property type="term" value="P:tRNA processing"/>
    <property type="evidence" value="ECO:0007669"/>
    <property type="project" value="UniProtKB-KW"/>
</dbReference>